<gene>
    <name evidence="2" type="ORF">M8330_13435</name>
</gene>
<keyword evidence="1" id="KW-1133">Transmembrane helix</keyword>
<keyword evidence="3" id="KW-1185">Reference proteome</keyword>
<evidence type="ECO:0000313" key="3">
    <source>
        <dbReference type="Proteomes" id="UP001139485"/>
    </source>
</evidence>
<comment type="caution">
    <text evidence="2">The sequence shown here is derived from an EMBL/GenBank/DDBJ whole genome shotgun (WGS) entry which is preliminary data.</text>
</comment>
<dbReference type="RefSeq" id="WP_250827748.1">
    <property type="nucleotide sequence ID" value="NZ_JAMOIL010000016.1"/>
</dbReference>
<evidence type="ECO:0000256" key="1">
    <source>
        <dbReference type="SAM" id="Phobius"/>
    </source>
</evidence>
<keyword evidence="1" id="KW-0472">Membrane</keyword>
<dbReference type="AlphaFoldDB" id="A0A9X2IFG5"/>
<reference evidence="2" key="1">
    <citation type="submission" date="2022-05" db="EMBL/GenBank/DDBJ databases">
        <authorList>
            <person name="Tuo L."/>
        </authorList>
    </citation>
    <scope>NUCLEOTIDE SEQUENCE</scope>
    <source>
        <strain evidence="2">BSK12Z-4</strain>
    </source>
</reference>
<feature type="transmembrane region" description="Helical" evidence="1">
    <location>
        <begin position="129"/>
        <end position="152"/>
    </location>
</feature>
<feature type="transmembrane region" description="Helical" evidence="1">
    <location>
        <begin position="6"/>
        <end position="26"/>
    </location>
</feature>
<keyword evidence="1" id="KW-0812">Transmembrane</keyword>
<protein>
    <submittedName>
        <fullName evidence="2">DUF3592 domain-containing protein</fullName>
    </submittedName>
</protein>
<accession>A0A9X2IFG5</accession>
<dbReference type="EMBL" id="JAMOIL010000016">
    <property type="protein sequence ID" value="MCM0621292.1"/>
    <property type="molecule type" value="Genomic_DNA"/>
</dbReference>
<proteinExistence type="predicted"/>
<dbReference type="Proteomes" id="UP001139485">
    <property type="component" value="Unassembled WGS sequence"/>
</dbReference>
<name>A0A9X2IFG5_9ACTN</name>
<organism evidence="2 3">
    <name type="scientific">Nocardioides bruguierae</name>
    <dbReference type="NCBI Taxonomy" id="2945102"/>
    <lineage>
        <taxon>Bacteria</taxon>
        <taxon>Bacillati</taxon>
        <taxon>Actinomycetota</taxon>
        <taxon>Actinomycetes</taxon>
        <taxon>Propionibacteriales</taxon>
        <taxon>Nocardioidaceae</taxon>
        <taxon>Nocardioides</taxon>
    </lineage>
</organism>
<sequence>MGLSGVDVVVLVAAVLMLGAAARLAVRAGRQRAEAADFESRAVPAEGEVLQTRAKDVSLAGEPTTVYFHLVQWRLPDGGLVRAETLSGTTPPVPRVGERVALRYDRLRTDQVVLAAADPRLGAGGTAWALARLLAAVGLAVPLAWLVVRVVVATL</sequence>
<evidence type="ECO:0000313" key="2">
    <source>
        <dbReference type="EMBL" id="MCM0621292.1"/>
    </source>
</evidence>